<dbReference type="EMBL" id="JAFKCW010000002">
    <property type="protein sequence ID" value="MBN7800840.1"/>
    <property type="molecule type" value="Genomic_DNA"/>
</dbReference>
<sequence length="289" mass="33114">MERTLSIFLVCWAFCISAFSQDAKFEQWKIERSEELLAEDGWLNLAGLLWLEPGDNHLAAVFPDSLAIFQTPQRDEIGVFRVSDDKVTFIVSDKMSVEREGKVVRESVLFPIDHGVNGSLKASKWKWSVIKRGDRFAVRLRNLEHPALGKFAPTPTFAYDPNWRLEAFFQPKFNEFMSITNVLGQAIEWRVMGILKFKINGQSQELITLEDEGKLFVIFSDETNMEATYPSGRYLYVKFPDSKGNTTIDFNYAYNPPCAYTAYATCPIPPKENRLDFLIEAGEKVPEDH</sequence>
<keyword evidence="2" id="KW-1185">Reference proteome</keyword>
<dbReference type="PANTHER" id="PTHR41913:SF1">
    <property type="entry name" value="DUF1684 DOMAIN-CONTAINING PROTEIN"/>
    <property type="match status" value="1"/>
</dbReference>
<gene>
    <name evidence="1" type="ORF">J0A67_08210</name>
</gene>
<dbReference type="RefSeq" id="WP_206568829.1">
    <property type="nucleotide sequence ID" value="NZ_JAFKCW010000002.1"/>
</dbReference>
<dbReference type="PANTHER" id="PTHR41913">
    <property type="entry name" value="DUF1684 DOMAIN-CONTAINING PROTEIN"/>
    <property type="match status" value="1"/>
</dbReference>
<reference evidence="1 2" key="1">
    <citation type="submission" date="2021-03" db="EMBL/GenBank/DDBJ databases">
        <title>novel species isolated from a fishpond in China.</title>
        <authorList>
            <person name="Lu H."/>
            <person name="Cai Z."/>
        </authorList>
    </citation>
    <scope>NUCLEOTIDE SEQUENCE [LARGE SCALE GENOMIC DNA]</scope>
    <source>
        <strain evidence="1 2">JCM 31546</strain>
    </source>
</reference>
<dbReference type="InterPro" id="IPR012467">
    <property type="entry name" value="DUF1684"/>
</dbReference>
<dbReference type="Proteomes" id="UP000664698">
    <property type="component" value="Unassembled WGS sequence"/>
</dbReference>
<evidence type="ECO:0000313" key="1">
    <source>
        <dbReference type="EMBL" id="MBN7800840.1"/>
    </source>
</evidence>
<accession>A0ABS3BP60</accession>
<dbReference type="Pfam" id="PF07920">
    <property type="entry name" value="DUF1684"/>
    <property type="match status" value="1"/>
</dbReference>
<evidence type="ECO:0000313" key="2">
    <source>
        <dbReference type="Proteomes" id="UP000664698"/>
    </source>
</evidence>
<proteinExistence type="predicted"/>
<protein>
    <submittedName>
        <fullName evidence="1">DUF1684 domain-containing protein</fullName>
    </submittedName>
</protein>
<comment type="caution">
    <text evidence="1">The sequence shown here is derived from an EMBL/GenBank/DDBJ whole genome shotgun (WGS) entry which is preliminary data.</text>
</comment>
<organism evidence="1 2">
    <name type="scientific">Algoriphagus aestuariicola</name>
    <dbReference type="NCBI Taxonomy" id="1852016"/>
    <lineage>
        <taxon>Bacteria</taxon>
        <taxon>Pseudomonadati</taxon>
        <taxon>Bacteroidota</taxon>
        <taxon>Cytophagia</taxon>
        <taxon>Cytophagales</taxon>
        <taxon>Cyclobacteriaceae</taxon>
        <taxon>Algoriphagus</taxon>
    </lineage>
</organism>
<name>A0ABS3BP60_9BACT</name>